<comment type="caution">
    <text evidence="5">The sequence shown here is derived from an EMBL/GenBank/DDBJ whole genome shotgun (WGS) entry which is preliminary data.</text>
</comment>
<evidence type="ECO:0000256" key="1">
    <source>
        <dbReference type="ARBA" id="ARBA00023015"/>
    </source>
</evidence>
<dbReference type="RefSeq" id="WP_272137857.1">
    <property type="nucleotide sequence ID" value="NZ_JAQNDM010000002.1"/>
</dbReference>
<dbReference type="Gene3D" id="1.10.10.60">
    <property type="entry name" value="Homeodomain-like"/>
    <property type="match status" value="2"/>
</dbReference>
<dbReference type="PRINTS" id="PR00032">
    <property type="entry name" value="HTHARAC"/>
</dbReference>
<evidence type="ECO:0000256" key="3">
    <source>
        <dbReference type="ARBA" id="ARBA00023163"/>
    </source>
</evidence>
<dbReference type="SMART" id="SM00342">
    <property type="entry name" value="HTH_ARAC"/>
    <property type="match status" value="1"/>
</dbReference>
<proteinExistence type="predicted"/>
<dbReference type="SUPFAM" id="SSF46689">
    <property type="entry name" value="Homeodomain-like"/>
    <property type="match status" value="2"/>
</dbReference>
<organism evidence="5 6">
    <name type="scientific">Stigmatella ashevillensis</name>
    <dbReference type="NCBI Taxonomy" id="2995309"/>
    <lineage>
        <taxon>Bacteria</taxon>
        <taxon>Pseudomonadati</taxon>
        <taxon>Myxococcota</taxon>
        <taxon>Myxococcia</taxon>
        <taxon>Myxococcales</taxon>
        <taxon>Cystobacterineae</taxon>
        <taxon>Archangiaceae</taxon>
        <taxon>Stigmatella</taxon>
    </lineage>
</organism>
<name>A0ABT5D6R6_9BACT</name>
<dbReference type="InterPro" id="IPR020449">
    <property type="entry name" value="Tscrpt_reg_AraC-type_HTH"/>
</dbReference>
<dbReference type="InterPro" id="IPR018062">
    <property type="entry name" value="HTH_AraC-typ_CS"/>
</dbReference>
<evidence type="ECO:0000313" key="6">
    <source>
        <dbReference type="Proteomes" id="UP001221838"/>
    </source>
</evidence>
<dbReference type="PROSITE" id="PS00041">
    <property type="entry name" value="HTH_ARAC_FAMILY_1"/>
    <property type="match status" value="1"/>
</dbReference>
<accession>A0ABT5D6R6</accession>
<feature type="domain" description="HTH araC/xylS-type" evidence="4">
    <location>
        <begin position="1"/>
        <end position="85"/>
    </location>
</feature>
<keyword evidence="2" id="KW-0238">DNA-binding</keyword>
<dbReference type="PROSITE" id="PS01124">
    <property type="entry name" value="HTH_ARAC_FAMILY_2"/>
    <property type="match status" value="1"/>
</dbReference>
<keyword evidence="3" id="KW-0804">Transcription</keyword>
<protein>
    <submittedName>
        <fullName evidence="5">Helix-turn-helix transcriptional regulator</fullName>
    </submittedName>
</protein>
<evidence type="ECO:0000313" key="5">
    <source>
        <dbReference type="EMBL" id="MDC0709358.1"/>
    </source>
</evidence>
<keyword evidence="1" id="KW-0805">Transcription regulation</keyword>
<dbReference type="PANTHER" id="PTHR46796:SF14">
    <property type="entry name" value="TRANSCRIPTIONAL REGULATORY PROTEIN"/>
    <property type="match status" value="1"/>
</dbReference>
<dbReference type="InterPro" id="IPR050204">
    <property type="entry name" value="AraC_XylS_family_regulators"/>
</dbReference>
<dbReference type="InterPro" id="IPR018060">
    <property type="entry name" value="HTH_AraC"/>
</dbReference>
<dbReference type="Pfam" id="PF12833">
    <property type="entry name" value="HTH_18"/>
    <property type="match status" value="1"/>
</dbReference>
<evidence type="ECO:0000259" key="4">
    <source>
        <dbReference type="PROSITE" id="PS01124"/>
    </source>
</evidence>
<sequence>MRLQDLARLTGLSQSQFGRAFKVSTGMTPFRWQTQLRLTRARELLRDGSLPLAQISLATGFAEQSHFTRVFQRWVGLSPGAWRREHQR</sequence>
<dbReference type="Proteomes" id="UP001221838">
    <property type="component" value="Unassembled WGS sequence"/>
</dbReference>
<reference evidence="5 6" key="1">
    <citation type="submission" date="2022-11" db="EMBL/GenBank/DDBJ databases">
        <title>Minimal conservation of predation-associated metabolite biosynthetic gene clusters underscores biosynthetic potential of Myxococcota including descriptions for ten novel species: Archangium lansinium sp. nov., Myxococcus landrumus sp. nov., Nannocystis bai.</title>
        <authorList>
            <person name="Ahearne A."/>
            <person name="Stevens C."/>
            <person name="Dowd S."/>
        </authorList>
    </citation>
    <scope>NUCLEOTIDE SEQUENCE [LARGE SCALE GENOMIC DNA]</scope>
    <source>
        <strain evidence="5 6">NCWAL01</strain>
    </source>
</reference>
<dbReference type="EMBL" id="JAQNDM010000002">
    <property type="protein sequence ID" value="MDC0709358.1"/>
    <property type="molecule type" value="Genomic_DNA"/>
</dbReference>
<gene>
    <name evidence="5" type="ORF">POL68_12870</name>
</gene>
<evidence type="ECO:0000256" key="2">
    <source>
        <dbReference type="ARBA" id="ARBA00023125"/>
    </source>
</evidence>
<dbReference type="InterPro" id="IPR009057">
    <property type="entry name" value="Homeodomain-like_sf"/>
</dbReference>
<keyword evidence="6" id="KW-1185">Reference proteome</keyword>
<dbReference type="PANTHER" id="PTHR46796">
    <property type="entry name" value="HTH-TYPE TRANSCRIPTIONAL ACTIVATOR RHAS-RELATED"/>
    <property type="match status" value="1"/>
</dbReference>